<protein>
    <recommendedName>
        <fullName evidence="4">DUF4381 domain-containing protein</fullName>
    </recommendedName>
</protein>
<dbReference type="RefSeq" id="WP_188635683.1">
    <property type="nucleotide sequence ID" value="NZ_BMNN01000002.1"/>
</dbReference>
<dbReference type="Pfam" id="PF14316">
    <property type="entry name" value="DUF4381"/>
    <property type="match status" value="1"/>
</dbReference>
<feature type="transmembrane region" description="Helical" evidence="1">
    <location>
        <begin position="26"/>
        <end position="44"/>
    </location>
</feature>
<dbReference type="EMBL" id="BMNN01000002">
    <property type="protein sequence ID" value="GGI96661.1"/>
    <property type="molecule type" value="Genomic_DNA"/>
</dbReference>
<name>A0ABQ2CP07_9GAMM</name>
<reference evidence="3" key="1">
    <citation type="journal article" date="2019" name="Int. J. Syst. Evol. Microbiol.">
        <title>The Global Catalogue of Microorganisms (GCM) 10K type strain sequencing project: providing services to taxonomists for standard genome sequencing and annotation.</title>
        <authorList>
            <consortium name="The Broad Institute Genomics Platform"/>
            <consortium name="The Broad Institute Genome Sequencing Center for Infectious Disease"/>
            <person name="Wu L."/>
            <person name="Ma J."/>
        </authorList>
    </citation>
    <scope>NUCLEOTIDE SEQUENCE [LARGE SCALE GENOMIC DNA]</scope>
    <source>
        <strain evidence="3">JCM 11590</strain>
    </source>
</reference>
<dbReference type="InterPro" id="IPR025489">
    <property type="entry name" value="DUF4381"/>
</dbReference>
<keyword evidence="1" id="KW-0812">Transmembrane</keyword>
<evidence type="ECO:0000313" key="2">
    <source>
        <dbReference type="EMBL" id="GGI96661.1"/>
    </source>
</evidence>
<keyword evidence="1" id="KW-1133">Transmembrane helix</keyword>
<organism evidence="2 3">
    <name type="scientific">Halopseudomonas pertucinogena</name>
    <dbReference type="NCBI Taxonomy" id="86175"/>
    <lineage>
        <taxon>Bacteria</taxon>
        <taxon>Pseudomonadati</taxon>
        <taxon>Pseudomonadota</taxon>
        <taxon>Gammaproteobacteria</taxon>
        <taxon>Pseudomonadales</taxon>
        <taxon>Pseudomonadaceae</taxon>
        <taxon>Halopseudomonas</taxon>
    </lineage>
</organism>
<evidence type="ECO:0000313" key="3">
    <source>
        <dbReference type="Proteomes" id="UP000633263"/>
    </source>
</evidence>
<accession>A0ABQ2CP07</accession>
<keyword evidence="1" id="KW-0472">Membrane</keyword>
<evidence type="ECO:0008006" key="4">
    <source>
        <dbReference type="Google" id="ProtNLM"/>
    </source>
</evidence>
<proteinExistence type="predicted"/>
<gene>
    <name evidence="2" type="ORF">GCM10009083_11620</name>
</gene>
<evidence type="ECO:0000256" key="1">
    <source>
        <dbReference type="SAM" id="Phobius"/>
    </source>
</evidence>
<sequence length="153" mass="17601">MEALQQQLITPAAPAPISWWPPAPGWWLLVAAVLLALLLGPWLVRRRRRRNRRRAGHGSMKTFADIPAGLPDRQWLAEINIHLKQILRQRGEEHATRLFGEAWLDYLCSRPGSNREALQPLAADLYKPSASLTSEQRDALLRELRVWVRHEQP</sequence>
<dbReference type="Proteomes" id="UP000633263">
    <property type="component" value="Unassembled WGS sequence"/>
</dbReference>
<comment type="caution">
    <text evidence="2">The sequence shown here is derived from an EMBL/GenBank/DDBJ whole genome shotgun (WGS) entry which is preliminary data.</text>
</comment>
<keyword evidence="3" id="KW-1185">Reference proteome</keyword>